<dbReference type="Pfam" id="PF04186">
    <property type="entry name" value="FxsA"/>
    <property type="match status" value="1"/>
</dbReference>
<accession>A0A4Y8R9E2</accession>
<evidence type="ECO:0000256" key="2">
    <source>
        <dbReference type="SAM" id="Phobius"/>
    </source>
</evidence>
<keyword evidence="2" id="KW-1133">Transmembrane helix</keyword>
<sequence length="176" mass="18350">MPFAIIPFLLLVIPVMEIAVFIVVGNLIGLWPTLGLVVLTAVIGSFLLKSQGLGTLARIQGEVNAGRVPARELVDGVMIVAAGILLLTPGLVTDTIGFLLFVPGVRSAIRQAISKRVVVMANGGGRGFGGSAARGAGRPSPDVVDLSGDDFHRRPDASSPWHGDDDDGGTPRRTLH</sequence>
<dbReference type="AlphaFoldDB" id="A0A4Y8R9E2"/>
<comment type="caution">
    <text evidence="3">The sequence shown here is derived from an EMBL/GenBank/DDBJ whole genome shotgun (WGS) entry which is preliminary data.</text>
</comment>
<dbReference type="PANTHER" id="PTHR35335">
    <property type="entry name" value="UPF0716 PROTEIN FXSA"/>
    <property type="match status" value="1"/>
</dbReference>
<keyword evidence="2" id="KW-0472">Membrane</keyword>
<dbReference type="NCBIfam" id="NF008528">
    <property type="entry name" value="PRK11463.1-2"/>
    <property type="match status" value="1"/>
</dbReference>
<feature type="transmembrane region" description="Helical" evidence="2">
    <location>
        <begin position="31"/>
        <end position="48"/>
    </location>
</feature>
<reference evidence="3 4" key="1">
    <citation type="submission" date="2019-03" db="EMBL/GenBank/DDBJ databases">
        <title>Jiella endophytica sp. nov., a novel endophytic bacterium isolated from root of Ficus microcarpa Linn. f.</title>
        <authorList>
            <person name="Tuo L."/>
        </authorList>
    </citation>
    <scope>NUCLEOTIDE SEQUENCE [LARGE SCALE GENOMIC DNA]</scope>
    <source>
        <strain evidence="3 4">CBS5Q-3</strain>
    </source>
</reference>
<keyword evidence="2" id="KW-0812">Transmembrane</keyword>
<dbReference type="EMBL" id="SOZD01000014">
    <property type="protein sequence ID" value="TFF17794.1"/>
    <property type="molecule type" value="Genomic_DNA"/>
</dbReference>
<keyword evidence="4" id="KW-1185">Reference proteome</keyword>
<dbReference type="PANTHER" id="PTHR35335:SF1">
    <property type="entry name" value="UPF0716 PROTEIN FXSA"/>
    <property type="match status" value="1"/>
</dbReference>
<dbReference type="Proteomes" id="UP000298179">
    <property type="component" value="Unassembled WGS sequence"/>
</dbReference>
<evidence type="ECO:0000256" key="1">
    <source>
        <dbReference type="SAM" id="MobiDB-lite"/>
    </source>
</evidence>
<proteinExistence type="predicted"/>
<evidence type="ECO:0000313" key="4">
    <source>
        <dbReference type="Proteomes" id="UP000298179"/>
    </source>
</evidence>
<dbReference type="RefSeq" id="WP_134764305.1">
    <property type="nucleotide sequence ID" value="NZ_SOZD01000014.1"/>
</dbReference>
<dbReference type="GO" id="GO:0016020">
    <property type="term" value="C:membrane"/>
    <property type="evidence" value="ECO:0007669"/>
    <property type="project" value="InterPro"/>
</dbReference>
<dbReference type="OrthoDB" id="9792788at2"/>
<feature type="transmembrane region" description="Helical" evidence="2">
    <location>
        <begin position="6"/>
        <end position="24"/>
    </location>
</feature>
<feature type="transmembrane region" description="Helical" evidence="2">
    <location>
        <begin position="77"/>
        <end position="102"/>
    </location>
</feature>
<dbReference type="InterPro" id="IPR007313">
    <property type="entry name" value="FxsA"/>
</dbReference>
<gene>
    <name evidence="3" type="primary">fxsA</name>
    <name evidence="3" type="ORF">E3C22_23395</name>
</gene>
<feature type="region of interest" description="Disordered" evidence="1">
    <location>
        <begin position="129"/>
        <end position="176"/>
    </location>
</feature>
<evidence type="ECO:0000313" key="3">
    <source>
        <dbReference type="EMBL" id="TFF17794.1"/>
    </source>
</evidence>
<protein>
    <submittedName>
        <fullName evidence="3">Membrane protein FxsA</fullName>
    </submittedName>
</protein>
<name>A0A4Y8R9E2_9HYPH</name>
<organism evidence="3 4">
    <name type="scientific">Jiella endophytica</name>
    <dbReference type="NCBI Taxonomy" id="2558362"/>
    <lineage>
        <taxon>Bacteria</taxon>
        <taxon>Pseudomonadati</taxon>
        <taxon>Pseudomonadota</taxon>
        <taxon>Alphaproteobacteria</taxon>
        <taxon>Hyphomicrobiales</taxon>
        <taxon>Aurantimonadaceae</taxon>
        <taxon>Jiella</taxon>
    </lineage>
</organism>